<organism evidence="1 2">
    <name type="scientific">Candidatus Phocaeicola excrementipullorum</name>
    <dbReference type="NCBI Taxonomy" id="2838731"/>
    <lineage>
        <taxon>Bacteria</taxon>
        <taxon>Pseudomonadati</taxon>
        <taxon>Bacteroidota</taxon>
        <taxon>Bacteroidia</taxon>
        <taxon>Bacteroidales</taxon>
        <taxon>Bacteroidaceae</taxon>
        <taxon>Phocaeicola</taxon>
    </lineage>
</organism>
<reference evidence="1" key="2">
    <citation type="submission" date="2021-04" db="EMBL/GenBank/DDBJ databases">
        <authorList>
            <person name="Gilroy R."/>
        </authorList>
    </citation>
    <scope>NUCLEOTIDE SEQUENCE</scope>
    <source>
        <strain evidence="1">8470</strain>
    </source>
</reference>
<comment type="caution">
    <text evidence="1">The sequence shown here is derived from an EMBL/GenBank/DDBJ whole genome shotgun (WGS) entry which is preliminary data.</text>
</comment>
<protein>
    <submittedName>
        <fullName evidence="1">Fimbrillin family protein</fullName>
    </submittedName>
</protein>
<reference evidence="1" key="1">
    <citation type="journal article" date="2021" name="PeerJ">
        <title>Extensive microbial diversity within the chicken gut microbiome revealed by metagenomics and culture.</title>
        <authorList>
            <person name="Gilroy R."/>
            <person name="Ravi A."/>
            <person name="Getino M."/>
            <person name="Pursley I."/>
            <person name="Horton D.L."/>
            <person name="Alikhan N.F."/>
            <person name="Baker D."/>
            <person name="Gharbi K."/>
            <person name="Hall N."/>
            <person name="Watson M."/>
            <person name="Adriaenssens E.M."/>
            <person name="Foster-Nyarko E."/>
            <person name="Jarju S."/>
            <person name="Secka A."/>
            <person name="Antonio M."/>
            <person name="Oren A."/>
            <person name="Chaudhuri R.R."/>
            <person name="La Ragione R."/>
            <person name="Hildebrand F."/>
            <person name="Pallen M.J."/>
        </authorList>
    </citation>
    <scope>NUCLEOTIDE SEQUENCE</scope>
    <source>
        <strain evidence="1">8470</strain>
    </source>
</reference>
<dbReference type="SUPFAM" id="SSF49785">
    <property type="entry name" value="Galactose-binding domain-like"/>
    <property type="match status" value="1"/>
</dbReference>
<sequence>MKLSNLFYVGALSALALTSCKSNDDNSEWLGSDGINFTSYIEGLTSRASGSAWDDGDRVGIFMTAGADEFANREYAASASGNLTPAGQALKWPEEGSASFLAYYPYTASLSGKTYAVDVTDQTDPKKIDLLYSNNAANVANGETVNLAFKHQLSQIVINVEKDATIETTAGLAISISGMDTQASFDLNDGTLTPGGNKGNIAMNVNAEGTQAEAIVIPAADLSGAKMTFTLQGMSFDYSVTGTYEAGTKYTYKATLSILNGQPAVTMGTASIEDWKDQAGGDINVDFEEGEAPSGEEFVALDAPFADGMDGFTIDDVELGDVGYVWKHDAEYHYMKASAHVGDVDYATESWLISPAIDLTKATTAKLTFTHVINYDKQGEKEQNQTLWVADAAAVDASSTGWEQVTITTYPNGMSWDESSSGDIDLSKYAGKTIKLGFKYVSTESSAATWEIWNVKVVGNPSGGTVDPDPDPEPSGSNLLTNPGFEDWTAALPTAWDNKTYNTGEIVKETTIKHEGNNSLRQTSASGTNKVQQEVNIIGGKKYRISYWFLDNDTKASSRYWFAMVGSDGKTINEINDQIQQTDYSTDNAEWQNVVIEFTAPEGTVKMRYEVRTYRNMDSNEAGGYIYYDDMELTEVQ</sequence>
<dbReference type="EMBL" id="JAHLFJ010000077">
    <property type="protein sequence ID" value="MBU3856514.1"/>
    <property type="molecule type" value="Genomic_DNA"/>
</dbReference>
<dbReference type="NCBIfam" id="NF038128">
    <property type="entry name" value="choice_anch_J"/>
    <property type="match status" value="1"/>
</dbReference>
<dbReference type="InterPro" id="IPR025049">
    <property type="entry name" value="Mfa-like_1"/>
</dbReference>
<dbReference type="Gene3D" id="2.60.40.2620">
    <property type="entry name" value="Fimbrillin-like"/>
    <property type="match status" value="1"/>
</dbReference>
<proteinExistence type="predicted"/>
<accession>A0A948X340</accession>
<name>A0A948X340_9BACT</name>
<gene>
    <name evidence="1" type="ORF">H9928_08180</name>
</gene>
<dbReference type="Pfam" id="PF13149">
    <property type="entry name" value="Mfa_like_1"/>
    <property type="match status" value="1"/>
</dbReference>
<evidence type="ECO:0000313" key="1">
    <source>
        <dbReference type="EMBL" id="MBU3856514.1"/>
    </source>
</evidence>
<dbReference type="Gene3D" id="2.60.120.260">
    <property type="entry name" value="Galactose-binding domain-like"/>
    <property type="match status" value="1"/>
</dbReference>
<dbReference type="InterPro" id="IPR042278">
    <property type="entry name" value="Mfa-like_1_N"/>
</dbReference>
<evidence type="ECO:0000313" key="2">
    <source>
        <dbReference type="Proteomes" id="UP000784286"/>
    </source>
</evidence>
<dbReference type="Gene3D" id="2.60.40.2630">
    <property type="match status" value="1"/>
</dbReference>
<dbReference type="Proteomes" id="UP000784286">
    <property type="component" value="Unassembled WGS sequence"/>
</dbReference>
<dbReference type="InterPro" id="IPR008979">
    <property type="entry name" value="Galactose-bd-like_sf"/>
</dbReference>
<dbReference type="CDD" id="cd13120">
    <property type="entry name" value="BF2867_like_N"/>
    <property type="match status" value="1"/>
</dbReference>
<dbReference type="PROSITE" id="PS51257">
    <property type="entry name" value="PROKAR_LIPOPROTEIN"/>
    <property type="match status" value="1"/>
</dbReference>
<dbReference type="CDD" id="cd13121">
    <property type="entry name" value="BF2867_like_C"/>
    <property type="match status" value="1"/>
</dbReference>
<dbReference type="AlphaFoldDB" id="A0A948X340"/>